<evidence type="ECO:0000313" key="2">
    <source>
        <dbReference type="EMBL" id="QJD85455.1"/>
    </source>
</evidence>
<reference evidence="2 3" key="1">
    <citation type="submission" date="2020-04" db="EMBL/GenBank/DDBJ databases">
        <title>Genome sequencing of novel species.</title>
        <authorList>
            <person name="Heo J."/>
            <person name="Kim S.-J."/>
            <person name="Kim J.-S."/>
            <person name="Hong S.-B."/>
            <person name="Kwon S.-W."/>
        </authorList>
    </citation>
    <scope>NUCLEOTIDE SEQUENCE [LARGE SCALE GENOMIC DNA]</scope>
    <source>
        <strain evidence="2 3">MFER-1</strain>
    </source>
</reference>
<sequence>MSILTAEQRQQRIVKLDGAFNMRDLGGYSAENGRTTRWGRFFRADGLHKLTHDDKQRFAEREVRTVVDLRHAQELERSPNVFAGSGEVAYHNVDLINPAAVSRPLIRSLGDMYVGMLDDSQASLRQVFELLALETEDAAVYHCAAGKDRTGVVSGILLDLAGVSAETIVNDYKLTAECIAPIMDELRQGKPEAVPEEIYERFLGCDGENMVMMLDHLHTRYGGAGQYLLAIGLAKEQVEGLKRKLLED</sequence>
<dbReference type="Pfam" id="PF13350">
    <property type="entry name" value="Y_phosphatase3"/>
    <property type="match status" value="1"/>
</dbReference>
<evidence type="ECO:0000313" key="3">
    <source>
        <dbReference type="Proteomes" id="UP000502248"/>
    </source>
</evidence>
<proteinExistence type="inferred from homology"/>
<gene>
    <name evidence="2" type="ORF">HH215_21250</name>
</gene>
<dbReference type="KEGG" id="cheb:HH215_21250"/>
<comment type="similarity">
    <text evidence="1">Belongs to the protein-tyrosine phosphatase family.</text>
</comment>
<dbReference type="RefSeq" id="WP_169281717.1">
    <property type="nucleotide sequence ID" value="NZ_CP051680.1"/>
</dbReference>
<dbReference type="GO" id="GO:0004721">
    <property type="term" value="F:phosphoprotein phosphatase activity"/>
    <property type="evidence" value="ECO:0007669"/>
    <property type="project" value="InterPro"/>
</dbReference>
<dbReference type="Proteomes" id="UP000502248">
    <property type="component" value="Chromosome"/>
</dbReference>
<dbReference type="InterPro" id="IPR029021">
    <property type="entry name" value="Prot-tyrosine_phosphatase-like"/>
</dbReference>
<name>A0A7Z2VMB5_9BACL</name>
<accession>A0A7Z2VMB5</accession>
<dbReference type="Gene3D" id="3.90.190.10">
    <property type="entry name" value="Protein tyrosine phosphatase superfamily"/>
    <property type="match status" value="1"/>
</dbReference>
<dbReference type="PANTHER" id="PTHR31126:SF1">
    <property type="entry name" value="TYROSINE SPECIFIC PROTEIN PHOSPHATASES DOMAIN-CONTAINING PROTEIN"/>
    <property type="match status" value="1"/>
</dbReference>
<protein>
    <submittedName>
        <fullName evidence="2">Tyrosine-protein phosphatase</fullName>
    </submittedName>
</protein>
<organism evidence="2 3">
    <name type="scientific">Cohnella herbarum</name>
    <dbReference type="NCBI Taxonomy" id="2728023"/>
    <lineage>
        <taxon>Bacteria</taxon>
        <taxon>Bacillati</taxon>
        <taxon>Bacillota</taxon>
        <taxon>Bacilli</taxon>
        <taxon>Bacillales</taxon>
        <taxon>Paenibacillaceae</taxon>
        <taxon>Cohnella</taxon>
    </lineage>
</organism>
<keyword evidence="3" id="KW-1185">Reference proteome</keyword>
<dbReference type="SUPFAM" id="SSF52799">
    <property type="entry name" value="(Phosphotyrosine protein) phosphatases II"/>
    <property type="match status" value="1"/>
</dbReference>
<dbReference type="InterPro" id="IPR026893">
    <property type="entry name" value="Tyr/Ser_Pase_IphP-type"/>
</dbReference>
<evidence type="ECO:0000256" key="1">
    <source>
        <dbReference type="ARBA" id="ARBA00009580"/>
    </source>
</evidence>
<dbReference type="EMBL" id="CP051680">
    <property type="protein sequence ID" value="QJD85455.1"/>
    <property type="molecule type" value="Genomic_DNA"/>
</dbReference>
<dbReference type="AlphaFoldDB" id="A0A7Z2VMB5"/>
<dbReference type="PANTHER" id="PTHR31126">
    <property type="entry name" value="TYROSINE-PROTEIN PHOSPHATASE"/>
    <property type="match status" value="1"/>
</dbReference>